<feature type="active site" description="Proton acceptor" evidence="5">
    <location>
        <position position="115"/>
    </location>
</feature>
<dbReference type="InterPro" id="IPR023296">
    <property type="entry name" value="Glyco_hydro_beta-prop_sf"/>
</dbReference>
<keyword evidence="2" id="KW-0732">Signal</keyword>
<protein>
    <submittedName>
        <fullName evidence="10">Arabinanase/levansucrase/invertase</fullName>
    </submittedName>
</protein>
<evidence type="ECO:0000256" key="6">
    <source>
        <dbReference type="PIRSR" id="PIRSR606710-2"/>
    </source>
</evidence>
<gene>
    <name evidence="10" type="ORF">BO97DRAFT_353713</name>
</gene>
<evidence type="ECO:0000256" key="9">
    <source>
        <dbReference type="SAM" id="Phobius"/>
    </source>
</evidence>
<accession>A0A395HL03</accession>
<dbReference type="AlphaFoldDB" id="A0A395HL03"/>
<dbReference type="Gene3D" id="2.115.10.20">
    <property type="entry name" value="Glycosyl hydrolase domain, family 43"/>
    <property type="match status" value="1"/>
</dbReference>
<keyword evidence="11" id="KW-1185">Reference proteome</keyword>
<dbReference type="EMBL" id="KZ824312">
    <property type="protein sequence ID" value="RAL08612.1"/>
    <property type="molecule type" value="Genomic_DNA"/>
</dbReference>
<feature type="site" description="Important for catalytic activity, responsible for pKa modulation of the active site Glu and correct orientation of both the proton donor and substrate" evidence="6">
    <location>
        <position position="236"/>
    </location>
</feature>
<evidence type="ECO:0000256" key="3">
    <source>
        <dbReference type="ARBA" id="ARBA00022801"/>
    </source>
</evidence>
<evidence type="ECO:0000256" key="4">
    <source>
        <dbReference type="ARBA" id="ARBA00023295"/>
    </source>
</evidence>
<evidence type="ECO:0000256" key="7">
    <source>
        <dbReference type="RuleBase" id="RU361187"/>
    </source>
</evidence>
<keyword evidence="9" id="KW-1133">Transmembrane helix</keyword>
<feature type="compositionally biased region" description="Low complexity" evidence="8">
    <location>
        <begin position="45"/>
        <end position="56"/>
    </location>
</feature>
<keyword evidence="9" id="KW-0472">Membrane</keyword>
<dbReference type="VEuPathDB" id="FungiDB:BO97DRAFT_353713"/>
<dbReference type="InterPro" id="IPR006710">
    <property type="entry name" value="Glyco_hydro_43"/>
</dbReference>
<dbReference type="Pfam" id="PF04616">
    <property type="entry name" value="Glyco_hydro_43"/>
    <property type="match status" value="1"/>
</dbReference>
<feature type="transmembrane region" description="Helical" evidence="9">
    <location>
        <begin position="63"/>
        <end position="87"/>
    </location>
</feature>
<keyword evidence="9" id="KW-0812">Transmembrane</keyword>
<dbReference type="GeneID" id="37196351"/>
<evidence type="ECO:0000256" key="1">
    <source>
        <dbReference type="ARBA" id="ARBA00009865"/>
    </source>
</evidence>
<feature type="region of interest" description="Disordered" evidence="8">
    <location>
        <begin position="15"/>
        <end position="56"/>
    </location>
</feature>
<keyword evidence="3 7" id="KW-0378">Hydrolase</keyword>
<dbReference type="SUPFAM" id="SSF75005">
    <property type="entry name" value="Arabinanase/levansucrase/invertase"/>
    <property type="match status" value="1"/>
</dbReference>
<dbReference type="OrthoDB" id="3879658at2759"/>
<dbReference type="PANTHER" id="PTHR42812:SF5">
    <property type="entry name" value="ENDO-ARABINASE"/>
    <property type="match status" value="1"/>
</dbReference>
<name>A0A395HL03_ASPHC</name>
<evidence type="ECO:0000313" key="10">
    <source>
        <dbReference type="EMBL" id="RAL08612.1"/>
    </source>
</evidence>
<dbReference type="CDD" id="cd08999">
    <property type="entry name" value="GH43_ABN-like"/>
    <property type="match status" value="1"/>
</dbReference>
<organism evidence="10 11">
    <name type="scientific">Aspergillus homomorphus (strain CBS 101889)</name>
    <dbReference type="NCBI Taxonomy" id="1450537"/>
    <lineage>
        <taxon>Eukaryota</taxon>
        <taxon>Fungi</taxon>
        <taxon>Dikarya</taxon>
        <taxon>Ascomycota</taxon>
        <taxon>Pezizomycotina</taxon>
        <taxon>Eurotiomycetes</taxon>
        <taxon>Eurotiomycetidae</taxon>
        <taxon>Eurotiales</taxon>
        <taxon>Aspergillaceae</taxon>
        <taxon>Aspergillus</taxon>
        <taxon>Aspergillus subgen. Circumdati</taxon>
    </lineage>
</organism>
<comment type="similarity">
    <text evidence="1 7">Belongs to the glycosyl hydrolase 43 family.</text>
</comment>
<keyword evidence="4 7" id="KW-0326">Glycosidase</keyword>
<reference evidence="10 11" key="1">
    <citation type="submission" date="2018-02" db="EMBL/GenBank/DDBJ databases">
        <title>The genomes of Aspergillus section Nigri reveals drivers in fungal speciation.</title>
        <authorList>
            <consortium name="DOE Joint Genome Institute"/>
            <person name="Vesth T.C."/>
            <person name="Nybo J."/>
            <person name="Theobald S."/>
            <person name="Brandl J."/>
            <person name="Frisvad J.C."/>
            <person name="Nielsen K.F."/>
            <person name="Lyhne E.K."/>
            <person name="Kogle M.E."/>
            <person name="Kuo A."/>
            <person name="Riley R."/>
            <person name="Clum A."/>
            <person name="Nolan M."/>
            <person name="Lipzen A."/>
            <person name="Salamov A."/>
            <person name="Henrissat B."/>
            <person name="Wiebenga A."/>
            <person name="De vries R.P."/>
            <person name="Grigoriev I.V."/>
            <person name="Mortensen U.H."/>
            <person name="Andersen M.R."/>
            <person name="Baker S.E."/>
        </authorList>
    </citation>
    <scope>NUCLEOTIDE SEQUENCE [LARGE SCALE GENOMIC DNA]</scope>
    <source>
        <strain evidence="10 11">CBS 101889</strain>
    </source>
</reference>
<dbReference type="RefSeq" id="XP_025547766.1">
    <property type="nucleotide sequence ID" value="XM_025692062.1"/>
</dbReference>
<evidence type="ECO:0000256" key="8">
    <source>
        <dbReference type="SAM" id="MobiDB-lite"/>
    </source>
</evidence>
<dbReference type="GO" id="GO:0004553">
    <property type="term" value="F:hydrolase activity, hydrolyzing O-glycosyl compounds"/>
    <property type="evidence" value="ECO:0007669"/>
    <property type="project" value="InterPro"/>
</dbReference>
<dbReference type="InterPro" id="IPR051795">
    <property type="entry name" value="Glycosyl_Hydrlase_43"/>
</dbReference>
<evidence type="ECO:0000256" key="5">
    <source>
        <dbReference type="PIRSR" id="PIRSR606710-1"/>
    </source>
</evidence>
<feature type="active site" description="Proton donor" evidence="5">
    <location>
        <position position="307"/>
    </location>
</feature>
<dbReference type="GO" id="GO:0005975">
    <property type="term" value="P:carbohydrate metabolic process"/>
    <property type="evidence" value="ECO:0007669"/>
    <property type="project" value="InterPro"/>
</dbReference>
<evidence type="ECO:0000313" key="11">
    <source>
        <dbReference type="Proteomes" id="UP000248961"/>
    </source>
</evidence>
<feature type="compositionally biased region" description="Polar residues" evidence="8">
    <location>
        <begin position="19"/>
        <end position="28"/>
    </location>
</feature>
<sequence length="407" mass="44338">METVQRPSGIWTHLKASLTPPSSRSAQLDSRAEKGISPVKSPVNASSSGSSARGPRPWTRGKIIRLLILVFLALAITIIVITVPIVLVKRNKSHDDPSYHIAANRPIQVLSDFPDPGLLHVNNTWYTYGTNAAENNSEVPHVPVATSRDFTSWTRLDGYDAMPSLSRWETDIDHYAPDVIQRNDGRYVLYYSGELKDWLYHHCVGVAVSNGTNPAGPYVPQRKPLACPRAQGGAIDPSPFRDADGKLYVVYKADANSIGHGGDCNNGKKPILAVPILLQELKADGVTPVGDPVQILQNDDSDGPLVEAPNIIRTAQGIYYLFFSSHCFTSPKYDVKYAHATSLRGPYTRANRALFKTGDFGLKSPGGATVSRDGTRIVFHANCGRLRCLYAAAITIHANSTITPSIL</sequence>
<dbReference type="Proteomes" id="UP000248961">
    <property type="component" value="Unassembled WGS sequence"/>
</dbReference>
<dbReference type="PANTHER" id="PTHR42812">
    <property type="entry name" value="BETA-XYLOSIDASE"/>
    <property type="match status" value="1"/>
</dbReference>
<proteinExistence type="inferred from homology"/>
<dbReference type="STRING" id="1450537.A0A395HL03"/>
<evidence type="ECO:0000256" key="2">
    <source>
        <dbReference type="ARBA" id="ARBA00022729"/>
    </source>
</evidence>